<dbReference type="AlphaFoldDB" id="A0AA38T9D0"/>
<protein>
    <submittedName>
        <fullName evidence="1">Uncharacterized protein</fullName>
    </submittedName>
</protein>
<name>A0AA38T9D0_9ASTR</name>
<gene>
    <name evidence="1" type="ORF">OSB04_019196</name>
</gene>
<sequence length="208" mass="23541">MAAAVVDLRPRRWWWWCAATIADGNGGVGASAAADSDRNTAAVVALGLLSSLVISKHQLAPQAAAPRREQRLMGKMSISVIPFYTPEESLRLINGKWKLTGQNFPVWKMHLDNILRAQGKFYVLEKPVPRPKSNSTEEEFTQYFKYLADESDVMSILIFSISTEFTERLRDKSCHEVVKDIESQLGFYRHTGKLLIMKEILSLKLKKD</sequence>
<keyword evidence="2" id="KW-1185">Reference proteome</keyword>
<proteinExistence type="predicted"/>
<dbReference type="EMBL" id="JARYMX010000005">
    <property type="protein sequence ID" value="KAJ9546653.1"/>
    <property type="molecule type" value="Genomic_DNA"/>
</dbReference>
<organism evidence="1 2">
    <name type="scientific">Centaurea solstitialis</name>
    <name type="common">yellow star-thistle</name>
    <dbReference type="NCBI Taxonomy" id="347529"/>
    <lineage>
        <taxon>Eukaryota</taxon>
        <taxon>Viridiplantae</taxon>
        <taxon>Streptophyta</taxon>
        <taxon>Embryophyta</taxon>
        <taxon>Tracheophyta</taxon>
        <taxon>Spermatophyta</taxon>
        <taxon>Magnoliopsida</taxon>
        <taxon>eudicotyledons</taxon>
        <taxon>Gunneridae</taxon>
        <taxon>Pentapetalae</taxon>
        <taxon>asterids</taxon>
        <taxon>campanulids</taxon>
        <taxon>Asterales</taxon>
        <taxon>Asteraceae</taxon>
        <taxon>Carduoideae</taxon>
        <taxon>Cardueae</taxon>
        <taxon>Centaureinae</taxon>
        <taxon>Centaurea</taxon>
    </lineage>
</organism>
<reference evidence="1" key="1">
    <citation type="submission" date="2023-03" db="EMBL/GenBank/DDBJ databases">
        <title>Chromosome-scale reference genome and RAD-based genetic map of yellow starthistle (Centaurea solstitialis) reveal putative structural variation and QTLs associated with invader traits.</title>
        <authorList>
            <person name="Reatini B."/>
            <person name="Cang F.A."/>
            <person name="Jiang Q."/>
            <person name="Mckibben M.T.W."/>
            <person name="Barker M.S."/>
            <person name="Rieseberg L.H."/>
            <person name="Dlugosch K.M."/>
        </authorList>
    </citation>
    <scope>NUCLEOTIDE SEQUENCE</scope>
    <source>
        <strain evidence="1">CAN-66</strain>
        <tissue evidence="1">Leaf</tissue>
    </source>
</reference>
<dbReference type="Proteomes" id="UP001172457">
    <property type="component" value="Chromosome 5"/>
</dbReference>
<evidence type="ECO:0000313" key="2">
    <source>
        <dbReference type="Proteomes" id="UP001172457"/>
    </source>
</evidence>
<accession>A0AA38T9D0</accession>
<comment type="caution">
    <text evidence="1">The sequence shown here is derived from an EMBL/GenBank/DDBJ whole genome shotgun (WGS) entry which is preliminary data.</text>
</comment>
<evidence type="ECO:0000313" key="1">
    <source>
        <dbReference type="EMBL" id="KAJ9546653.1"/>
    </source>
</evidence>